<evidence type="ECO:0000313" key="1">
    <source>
        <dbReference type="EMBL" id="KAH3881682.1"/>
    </source>
</evidence>
<reference evidence="1" key="1">
    <citation type="journal article" date="2019" name="bioRxiv">
        <title>The Genome of the Zebra Mussel, Dreissena polymorpha: A Resource for Invasive Species Research.</title>
        <authorList>
            <person name="McCartney M.A."/>
            <person name="Auch B."/>
            <person name="Kono T."/>
            <person name="Mallez S."/>
            <person name="Zhang Y."/>
            <person name="Obille A."/>
            <person name="Becker A."/>
            <person name="Abrahante J.E."/>
            <person name="Garbe J."/>
            <person name="Badalamenti J.P."/>
            <person name="Herman A."/>
            <person name="Mangelson H."/>
            <person name="Liachko I."/>
            <person name="Sullivan S."/>
            <person name="Sone E.D."/>
            <person name="Koren S."/>
            <person name="Silverstein K.A.T."/>
            <person name="Beckman K.B."/>
            <person name="Gohl D.M."/>
        </authorList>
    </citation>
    <scope>NUCLEOTIDE SEQUENCE</scope>
    <source>
        <strain evidence="1">Duluth1</strain>
        <tissue evidence="1">Whole animal</tissue>
    </source>
</reference>
<dbReference type="EMBL" id="JAIWYP010000001">
    <property type="protein sequence ID" value="KAH3881682.1"/>
    <property type="molecule type" value="Genomic_DNA"/>
</dbReference>
<name>A0A9D4MUZ5_DREPO</name>
<gene>
    <name evidence="1" type="ORF">DPMN_005609</name>
</gene>
<keyword evidence="2" id="KW-1185">Reference proteome</keyword>
<protein>
    <submittedName>
        <fullName evidence="1">Uncharacterized protein</fullName>
    </submittedName>
</protein>
<evidence type="ECO:0000313" key="2">
    <source>
        <dbReference type="Proteomes" id="UP000828390"/>
    </source>
</evidence>
<comment type="caution">
    <text evidence="1">The sequence shown here is derived from an EMBL/GenBank/DDBJ whole genome shotgun (WGS) entry which is preliminary data.</text>
</comment>
<dbReference type="Proteomes" id="UP000828390">
    <property type="component" value="Unassembled WGS sequence"/>
</dbReference>
<organism evidence="1 2">
    <name type="scientific">Dreissena polymorpha</name>
    <name type="common">Zebra mussel</name>
    <name type="synonym">Mytilus polymorpha</name>
    <dbReference type="NCBI Taxonomy" id="45954"/>
    <lineage>
        <taxon>Eukaryota</taxon>
        <taxon>Metazoa</taxon>
        <taxon>Spiralia</taxon>
        <taxon>Lophotrochozoa</taxon>
        <taxon>Mollusca</taxon>
        <taxon>Bivalvia</taxon>
        <taxon>Autobranchia</taxon>
        <taxon>Heteroconchia</taxon>
        <taxon>Euheterodonta</taxon>
        <taxon>Imparidentia</taxon>
        <taxon>Neoheterodontei</taxon>
        <taxon>Myida</taxon>
        <taxon>Dreissenoidea</taxon>
        <taxon>Dreissenidae</taxon>
        <taxon>Dreissena</taxon>
    </lineage>
</organism>
<dbReference type="AlphaFoldDB" id="A0A9D4MUZ5"/>
<proteinExistence type="predicted"/>
<accession>A0A9D4MUZ5</accession>
<sequence length="96" mass="11824">MDVNDQDDFVFACLFAALMKYLRCKELKEAQTFGKRRRRRPRSMWVRPWLMEARRQQQGHVDSFLSRELHNEDIYTFQNHLRMLPELFDEMLERIS</sequence>
<reference evidence="1" key="2">
    <citation type="submission" date="2020-11" db="EMBL/GenBank/DDBJ databases">
        <authorList>
            <person name="McCartney M.A."/>
            <person name="Auch B."/>
            <person name="Kono T."/>
            <person name="Mallez S."/>
            <person name="Becker A."/>
            <person name="Gohl D.M."/>
            <person name="Silverstein K.A.T."/>
            <person name="Koren S."/>
            <person name="Bechman K.B."/>
            <person name="Herman A."/>
            <person name="Abrahante J.E."/>
            <person name="Garbe J."/>
        </authorList>
    </citation>
    <scope>NUCLEOTIDE SEQUENCE</scope>
    <source>
        <strain evidence="1">Duluth1</strain>
        <tissue evidence="1">Whole animal</tissue>
    </source>
</reference>